<dbReference type="EMBL" id="NIRR01000002">
    <property type="protein sequence ID" value="OWP64686.1"/>
    <property type="molecule type" value="Genomic_DNA"/>
</dbReference>
<protein>
    <recommendedName>
        <fullName evidence="4">Lipoprotein</fullName>
    </recommendedName>
</protein>
<evidence type="ECO:0000313" key="2">
    <source>
        <dbReference type="EMBL" id="OWP64686.1"/>
    </source>
</evidence>
<dbReference type="RefSeq" id="WP_088462908.1">
    <property type="nucleotide sequence ID" value="NZ_NIRR01000002.1"/>
</dbReference>
<reference evidence="2 3" key="1">
    <citation type="submission" date="2017-06" db="EMBL/GenBank/DDBJ databases">
        <title>Hymenobacter amundsenii sp. nov. isolated from regoliths in Antarctica.</title>
        <authorList>
            <person name="Sedlacek I."/>
            <person name="Kralova S."/>
            <person name="Pantucek R."/>
            <person name="Svec P."/>
            <person name="Holochova P."/>
            <person name="Stankova E."/>
            <person name="Vrbovska V."/>
            <person name="Busse H.-J."/>
        </authorList>
    </citation>
    <scope>NUCLEOTIDE SEQUENCE [LARGE SCALE GENOMIC DNA]</scope>
    <source>
        <strain evidence="2 3">CCM 8682</strain>
    </source>
</reference>
<evidence type="ECO:0000256" key="1">
    <source>
        <dbReference type="SAM" id="SignalP"/>
    </source>
</evidence>
<accession>A0A246FPK0</accession>
<organism evidence="2 3">
    <name type="scientific">Hymenobacter amundsenii</name>
    <dbReference type="NCBI Taxonomy" id="2006685"/>
    <lineage>
        <taxon>Bacteria</taxon>
        <taxon>Pseudomonadati</taxon>
        <taxon>Bacteroidota</taxon>
        <taxon>Cytophagia</taxon>
        <taxon>Cytophagales</taxon>
        <taxon>Hymenobacteraceae</taxon>
        <taxon>Hymenobacter</taxon>
    </lineage>
</organism>
<dbReference type="PROSITE" id="PS51257">
    <property type="entry name" value="PROKAR_LIPOPROTEIN"/>
    <property type="match status" value="1"/>
</dbReference>
<gene>
    <name evidence="2" type="ORF">CDA63_02690</name>
</gene>
<dbReference type="OrthoDB" id="1114031at2"/>
<proteinExistence type="predicted"/>
<keyword evidence="3" id="KW-1185">Reference proteome</keyword>
<dbReference type="Proteomes" id="UP000197277">
    <property type="component" value="Unassembled WGS sequence"/>
</dbReference>
<name>A0A246FPK0_9BACT</name>
<feature type="signal peptide" evidence="1">
    <location>
        <begin position="1"/>
        <end position="22"/>
    </location>
</feature>
<comment type="caution">
    <text evidence="2">The sequence shown here is derived from an EMBL/GenBank/DDBJ whole genome shotgun (WGS) entry which is preliminary data.</text>
</comment>
<feature type="chain" id="PRO_5013190566" description="Lipoprotein" evidence="1">
    <location>
        <begin position="23"/>
        <end position="287"/>
    </location>
</feature>
<keyword evidence="1" id="KW-0732">Signal</keyword>
<evidence type="ECO:0000313" key="3">
    <source>
        <dbReference type="Proteomes" id="UP000197277"/>
    </source>
</evidence>
<dbReference type="AlphaFoldDB" id="A0A246FPK0"/>
<sequence>MKRTALRNLSFAALAGSALVFASCDKSNDAPATTPDIAVSAEDQGLAEDETAAVADLVDAAAPTDVAVSGSPAAADADDLSRVAGRCVTRTYDAPTRTLTLDFGTVNCMGPNGVARRGKIVTVFSGPYRQTGATKTITLVDYYRNDNRHTGTRLLTNLGAGSWSLDVQNASITTPAGTHSWAAQRTYTRTAGLNTRTIADDEYSITGQASGTNRKGAGYTATIGQPLLKKFQPGCARTFVAGTVKIVTSKQKELLLNYDPTGTQACDNIASITVNGVTRTIRVGRGL</sequence>
<evidence type="ECO:0008006" key="4">
    <source>
        <dbReference type="Google" id="ProtNLM"/>
    </source>
</evidence>